<evidence type="ECO:0000313" key="1">
    <source>
        <dbReference type="EMBL" id="CAD9470981.1"/>
    </source>
</evidence>
<accession>A0A7S2GV07</accession>
<dbReference type="AlphaFoldDB" id="A0A7S2GV07"/>
<dbReference type="EMBL" id="HBGV01002088">
    <property type="protein sequence ID" value="CAD9470981.1"/>
    <property type="molecule type" value="Transcribed_RNA"/>
</dbReference>
<name>A0A7S2GV07_9STRA</name>
<organism evidence="1">
    <name type="scientific">Helicotheca tamesis</name>
    <dbReference type="NCBI Taxonomy" id="374047"/>
    <lineage>
        <taxon>Eukaryota</taxon>
        <taxon>Sar</taxon>
        <taxon>Stramenopiles</taxon>
        <taxon>Ochrophyta</taxon>
        <taxon>Bacillariophyta</taxon>
        <taxon>Mediophyceae</taxon>
        <taxon>Lithodesmiophycidae</taxon>
        <taxon>Lithodesmiales</taxon>
        <taxon>Lithodesmiaceae</taxon>
        <taxon>Helicotheca</taxon>
    </lineage>
</organism>
<protein>
    <recommendedName>
        <fullName evidence="2">START domain-containing protein</fullName>
    </recommendedName>
</protein>
<dbReference type="InterPro" id="IPR023393">
    <property type="entry name" value="START-like_dom_sf"/>
</dbReference>
<dbReference type="SUPFAM" id="SSF55961">
    <property type="entry name" value="Bet v1-like"/>
    <property type="match status" value="1"/>
</dbReference>
<sequence>MSTTAESKKAEVPIGNLVDDDKSAISFAEDLLAASMQHVSTKGGIEWKEIAKVEKVPIEVTVANVTGHRGPLQDPSNSNPLVRASIPLYGISVEEMYKFLISKEGYMFIDPDADPDDFGRALMGPYEWKERSEGSNISVEYSSLKMPCPLSNRDYVVLNAFDKTSRSFLSASCYSPSVSKTASPYDEAPQSSAGCCSGPVRVAFYGAYSVGEAEAAQSSEEECCVLKVVQYVDINGWTMSSLNKHANVFWFKTFIKRAQERYPSKKENQE</sequence>
<gene>
    <name evidence="1" type="ORF">HTAM1171_LOCUS1275</name>
</gene>
<reference evidence="1" key="1">
    <citation type="submission" date="2021-01" db="EMBL/GenBank/DDBJ databases">
        <authorList>
            <person name="Corre E."/>
            <person name="Pelletier E."/>
            <person name="Niang G."/>
            <person name="Scheremetjew M."/>
            <person name="Finn R."/>
            <person name="Kale V."/>
            <person name="Holt S."/>
            <person name="Cochrane G."/>
            <person name="Meng A."/>
            <person name="Brown T."/>
            <person name="Cohen L."/>
        </authorList>
    </citation>
    <scope>NUCLEOTIDE SEQUENCE</scope>
    <source>
        <strain evidence="1">CCMP826</strain>
    </source>
</reference>
<dbReference type="Gene3D" id="3.30.530.20">
    <property type="match status" value="1"/>
</dbReference>
<evidence type="ECO:0008006" key="2">
    <source>
        <dbReference type="Google" id="ProtNLM"/>
    </source>
</evidence>
<proteinExistence type="predicted"/>